<accession>A0A1C0TZD3</accession>
<protein>
    <submittedName>
        <fullName evidence="4">Histone deacetylase-like amidohydrolase</fullName>
        <ecNumber evidence="4">3.5.1.-</ecNumber>
    </submittedName>
</protein>
<comment type="similarity">
    <text evidence="1">Belongs to the histone deacetylase family.</text>
</comment>
<keyword evidence="2" id="KW-1133">Transmembrane helix</keyword>
<feature type="transmembrane region" description="Helical" evidence="2">
    <location>
        <begin position="374"/>
        <end position="398"/>
    </location>
</feature>
<evidence type="ECO:0000313" key="5">
    <source>
        <dbReference type="Proteomes" id="UP000093476"/>
    </source>
</evidence>
<dbReference type="EC" id="3.5.1.-" evidence="4"/>
<organism evidence="4 5">
    <name type="scientific">Photorhabdus australis subsp. thailandensis</name>
    <dbReference type="NCBI Taxonomy" id="2805096"/>
    <lineage>
        <taxon>Bacteria</taxon>
        <taxon>Pseudomonadati</taxon>
        <taxon>Pseudomonadota</taxon>
        <taxon>Gammaproteobacteria</taxon>
        <taxon>Enterobacterales</taxon>
        <taxon>Morganellaceae</taxon>
        <taxon>Photorhabdus</taxon>
    </lineage>
</organism>
<sequence length="399" mass="43473">MRRKTGFFFDEHCFWHSTGMHITTLPVGGWVQPPSGTAHAESPETKRRLKNLMDVSGLSHSLHLSSASTIDEQTLRKIHPEEYLKRFKQVSDNGGGMLGIEASLGPGSYEIAKLSAGLACAAVEAVLSGELDNAYSLSRPPGHHCLPDKPMGFCFLANIPLAYQAKARFDLKRVAVVDWDVHHGNGTQYIYWNRSDVLTISIHQDGCFPPGYSGEDDIGEGEGIGYNLNIPLLAGAGHNSYIYAMTQIVLPALERFKPELIIVAWFNQAGKWVCEEIIDPISHQVSYAFSWVNEQTGKIVTWTESEIKAQWQTVQQGSDLTREEIKNISWMQILKKVGEEMLEVVLMIAEVTVVILATVAVAAALIALVEILAAAAAVSAAALAAVLAILASVTFATAS</sequence>
<dbReference type="InterPro" id="IPR023801">
    <property type="entry name" value="His_deacetylse_dom"/>
</dbReference>
<evidence type="ECO:0000256" key="2">
    <source>
        <dbReference type="SAM" id="Phobius"/>
    </source>
</evidence>
<name>A0A1C0TZD3_9GAMM</name>
<evidence type="ECO:0000259" key="3">
    <source>
        <dbReference type="Pfam" id="PF00850"/>
    </source>
</evidence>
<dbReference type="SUPFAM" id="SSF52768">
    <property type="entry name" value="Arginase/deacetylase"/>
    <property type="match status" value="1"/>
</dbReference>
<dbReference type="Proteomes" id="UP000093476">
    <property type="component" value="Unassembled WGS sequence"/>
</dbReference>
<dbReference type="RefSeq" id="WP_165602913.1">
    <property type="nucleotide sequence ID" value="NZ_CAWMQZ010000187.1"/>
</dbReference>
<dbReference type="AlphaFoldDB" id="A0A1C0TZD3"/>
<evidence type="ECO:0000256" key="1">
    <source>
        <dbReference type="ARBA" id="ARBA00005947"/>
    </source>
</evidence>
<evidence type="ECO:0000313" key="4">
    <source>
        <dbReference type="EMBL" id="OCQ51033.1"/>
    </source>
</evidence>
<feature type="transmembrane region" description="Helical" evidence="2">
    <location>
        <begin position="344"/>
        <end position="368"/>
    </location>
</feature>
<keyword evidence="5" id="KW-1185">Reference proteome</keyword>
<keyword evidence="4" id="KW-0378">Hydrolase</keyword>
<feature type="domain" description="Histone deacetylase" evidence="3">
    <location>
        <begin position="39"/>
        <end position="264"/>
    </location>
</feature>
<dbReference type="InterPro" id="IPR000286">
    <property type="entry name" value="HDACs"/>
</dbReference>
<dbReference type="Gene3D" id="3.40.800.20">
    <property type="entry name" value="Histone deacetylase domain"/>
    <property type="match status" value="1"/>
</dbReference>
<dbReference type="GO" id="GO:0016787">
    <property type="term" value="F:hydrolase activity"/>
    <property type="evidence" value="ECO:0007669"/>
    <property type="project" value="UniProtKB-KW"/>
</dbReference>
<dbReference type="STRING" id="286156.Ppb6_04131"/>
<dbReference type="PRINTS" id="PR01270">
    <property type="entry name" value="HDASUPER"/>
</dbReference>
<dbReference type="PANTHER" id="PTHR10625">
    <property type="entry name" value="HISTONE DEACETYLASE HDAC1-RELATED"/>
    <property type="match status" value="1"/>
</dbReference>
<comment type="caution">
    <text evidence="4">The sequence shown here is derived from an EMBL/GenBank/DDBJ whole genome shotgun (WGS) entry which is preliminary data.</text>
</comment>
<keyword evidence="2" id="KW-0812">Transmembrane</keyword>
<keyword evidence="2" id="KW-0472">Membrane</keyword>
<dbReference type="EMBL" id="LOMY01000187">
    <property type="protein sequence ID" value="OCQ51033.1"/>
    <property type="molecule type" value="Genomic_DNA"/>
</dbReference>
<dbReference type="Pfam" id="PF00850">
    <property type="entry name" value="Hist_deacetyl"/>
    <property type="match status" value="1"/>
</dbReference>
<dbReference type="GO" id="GO:0040029">
    <property type="term" value="P:epigenetic regulation of gene expression"/>
    <property type="evidence" value="ECO:0007669"/>
    <property type="project" value="TreeGrafter"/>
</dbReference>
<reference evidence="4 5" key="1">
    <citation type="submission" date="2015-12" db="EMBL/GenBank/DDBJ databases">
        <title>Genome comparisons provide insights into the role of secondary metabolites in the pathogenic phase of the Photorhabdus life cycle.</title>
        <authorList>
            <person name="Tobias N.J."/>
            <person name="Mishra B."/>
            <person name="Gupta D.K."/>
            <person name="Thines M."/>
            <person name="Stinear T.P."/>
            <person name="Bode H.B."/>
        </authorList>
    </citation>
    <scope>NUCLEOTIDE SEQUENCE [LARGE SCALE GENOMIC DNA]</scope>
    <source>
        <strain evidence="4 5">PB68.1</strain>
    </source>
</reference>
<proteinExistence type="inferred from homology"/>
<dbReference type="InterPro" id="IPR023696">
    <property type="entry name" value="Ureohydrolase_dom_sf"/>
</dbReference>
<dbReference type="GO" id="GO:0004407">
    <property type="term" value="F:histone deacetylase activity"/>
    <property type="evidence" value="ECO:0007669"/>
    <property type="project" value="TreeGrafter"/>
</dbReference>
<dbReference type="PATRIC" id="fig|286156.4.peg.4743"/>
<gene>
    <name evidence="4" type="primary">hdaH</name>
    <name evidence="4" type="ORF">Ppb6_04131</name>
</gene>
<dbReference type="PANTHER" id="PTHR10625:SF10">
    <property type="entry name" value="HISTONE DEACETYLASE HDAC1"/>
    <property type="match status" value="1"/>
</dbReference>
<dbReference type="InterPro" id="IPR037138">
    <property type="entry name" value="His_deacetylse_dom_sf"/>
</dbReference>